<comment type="caution">
    <text evidence="2">The sequence shown here is derived from an EMBL/GenBank/DDBJ whole genome shotgun (WGS) entry which is preliminary data.</text>
</comment>
<evidence type="ECO:0000313" key="3">
    <source>
        <dbReference type="Proteomes" id="UP001144280"/>
    </source>
</evidence>
<evidence type="ECO:0000313" key="2">
    <source>
        <dbReference type="EMBL" id="GLI00779.1"/>
    </source>
</evidence>
<organism evidence="2 3">
    <name type="scientific">Phytohabitans aurantiacus</name>
    <dbReference type="NCBI Taxonomy" id="3016789"/>
    <lineage>
        <taxon>Bacteria</taxon>
        <taxon>Bacillati</taxon>
        <taxon>Actinomycetota</taxon>
        <taxon>Actinomycetes</taxon>
        <taxon>Micromonosporales</taxon>
        <taxon>Micromonosporaceae</taxon>
    </lineage>
</organism>
<reference evidence="2" key="1">
    <citation type="submission" date="2022-12" db="EMBL/GenBank/DDBJ databases">
        <title>New Phytohabitans aurantiacus sp. RD004123 nov., an actinomycete isolated from soil.</title>
        <authorList>
            <person name="Triningsih D.W."/>
            <person name="Harunari E."/>
            <person name="Igarashi Y."/>
        </authorList>
    </citation>
    <scope>NUCLEOTIDE SEQUENCE</scope>
    <source>
        <strain evidence="2">RD004123</strain>
    </source>
</reference>
<name>A0ABQ5R1V5_9ACTN</name>
<keyword evidence="1" id="KW-0472">Membrane</keyword>
<dbReference type="EMBL" id="BSDI01000036">
    <property type="protein sequence ID" value="GLI00779.1"/>
    <property type="molecule type" value="Genomic_DNA"/>
</dbReference>
<gene>
    <name evidence="2" type="ORF">Pa4123_60550</name>
</gene>
<dbReference type="Proteomes" id="UP001144280">
    <property type="component" value="Unassembled WGS sequence"/>
</dbReference>
<keyword evidence="3" id="KW-1185">Reference proteome</keyword>
<keyword evidence="1" id="KW-0812">Transmembrane</keyword>
<feature type="transmembrane region" description="Helical" evidence="1">
    <location>
        <begin position="54"/>
        <end position="78"/>
    </location>
</feature>
<protein>
    <submittedName>
        <fullName evidence="2">Uncharacterized protein</fullName>
    </submittedName>
</protein>
<evidence type="ECO:0000256" key="1">
    <source>
        <dbReference type="SAM" id="Phobius"/>
    </source>
</evidence>
<sequence>MNTDDRAMAILENLRPTSTVDKAWPESDREAALERVLAYSAPPLAAPSRRRRRVLFTTAVTAALLATGAGVATASGVLPESFTQHLSFWTSETNGGVDVDTARRVAQAPGPDGKMLTVWAATGANGTTCVSPMFEAPGDLDRPAPADAPSAGGQCTPVDTQATFGDLGASANDHGIHTVWGAAGEAVRAELRLADGTVRPALPAEGMYFYWYLANETVEAPVLVGYDAAGKVILERQLPNLVTNSHINGGR</sequence>
<accession>A0ABQ5R1V5</accession>
<keyword evidence="1" id="KW-1133">Transmembrane helix</keyword>
<dbReference type="RefSeq" id="WP_281901323.1">
    <property type="nucleotide sequence ID" value="NZ_BSDI01000036.1"/>
</dbReference>
<proteinExistence type="predicted"/>